<protein>
    <submittedName>
        <fullName evidence="2">Uncharacterized protein</fullName>
    </submittedName>
</protein>
<evidence type="ECO:0000313" key="3">
    <source>
        <dbReference type="Proteomes" id="UP000728032"/>
    </source>
</evidence>
<organism evidence="2">
    <name type="scientific">Oppiella nova</name>
    <dbReference type="NCBI Taxonomy" id="334625"/>
    <lineage>
        <taxon>Eukaryota</taxon>
        <taxon>Metazoa</taxon>
        <taxon>Ecdysozoa</taxon>
        <taxon>Arthropoda</taxon>
        <taxon>Chelicerata</taxon>
        <taxon>Arachnida</taxon>
        <taxon>Acari</taxon>
        <taxon>Acariformes</taxon>
        <taxon>Sarcoptiformes</taxon>
        <taxon>Oribatida</taxon>
        <taxon>Brachypylina</taxon>
        <taxon>Oppioidea</taxon>
        <taxon>Oppiidae</taxon>
        <taxon>Oppiella</taxon>
    </lineage>
</organism>
<feature type="transmembrane region" description="Helical" evidence="1">
    <location>
        <begin position="15"/>
        <end position="35"/>
    </location>
</feature>
<dbReference type="EMBL" id="OC925237">
    <property type="protein sequence ID" value="CAD7656017.1"/>
    <property type="molecule type" value="Genomic_DNA"/>
</dbReference>
<proteinExistence type="predicted"/>
<sequence length="182" mass="21372">MPVLYHTSPPLATNIHFSFVDLLCIICLTHLLSVFPLPTGAVVRRNPITGEVYDEPKTNGHNGVNGRVNGMNRLKDFSKSYMDRHHYQLLPFVSVNHQLYRQELQKRKGMETTETPYSRVGIPLRKRMQDMWKMFRDLLKHCDKYPHNKHPLLSTPQHFYTHYKYITTTTPMDVSLTCERED</sequence>
<dbReference type="EMBL" id="CAJPVJ010010412">
    <property type="protein sequence ID" value="CAG2173204.1"/>
    <property type="molecule type" value="Genomic_DNA"/>
</dbReference>
<gene>
    <name evidence="2" type="ORF">ONB1V03_LOCUS12657</name>
</gene>
<dbReference type="AlphaFoldDB" id="A0A7R9QTA5"/>
<evidence type="ECO:0000256" key="1">
    <source>
        <dbReference type="SAM" id="Phobius"/>
    </source>
</evidence>
<keyword evidence="1" id="KW-0472">Membrane</keyword>
<keyword evidence="1" id="KW-1133">Transmembrane helix</keyword>
<evidence type="ECO:0000313" key="2">
    <source>
        <dbReference type="EMBL" id="CAD7656017.1"/>
    </source>
</evidence>
<reference evidence="2" key="1">
    <citation type="submission" date="2020-11" db="EMBL/GenBank/DDBJ databases">
        <authorList>
            <person name="Tran Van P."/>
        </authorList>
    </citation>
    <scope>NUCLEOTIDE SEQUENCE</scope>
</reference>
<dbReference type="Proteomes" id="UP000728032">
    <property type="component" value="Unassembled WGS sequence"/>
</dbReference>
<name>A0A7R9QTA5_9ACAR</name>
<keyword evidence="3" id="KW-1185">Reference proteome</keyword>
<accession>A0A7R9QTA5</accession>
<keyword evidence="1" id="KW-0812">Transmembrane</keyword>